<name>C0CPB7_BLAHS</name>
<dbReference type="AlphaFoldDB" id="C0CPB7"/>
<dbReference type="PATRIC" id="fig|476272.21.peg.849"/>
<evidence type="ECO:0000259" key="4">
    <source>
        <dbReference type="PROSITE" id="PS50995"/>
    </source>
</evidence>
<keyword evidence="1" id="KW-0805">Transcription regulation</keyword>
<keyword evidence="2" id="KW-0238">DNA-binding</keyword>
<keyword evidence="6" id="KW-1185">Reference proteome</keyword>
<dbReference type="RefSeq" id="WP_005950302.1">
    <property type="nucleotide sequence ID" value="NZ_CP136423.1"/>
</dbReference>
<dbReference type="GO" id="GO:0003700">
    <property type="term" value="F:DNA-binding transcription factor activity"/>
    <property type="evidence" value="ECO:0007669"/>
    <property type="project" value="InterPro"/>
</dbReference>
<dbReference type="SMART" id="SM00347">
    <property type="entry name" value="HTH_MARR"/>
    <property type="match status" value="1"/>
</dbReference>
<accession>C0CPB7</accession>
<dbReference type="Proteomes" id="UP000003100">
    <property type="component" value="Unassembled WGS sequence"/>
</dbReference>
<keyword evidence="3" id="KW-0804">Transcription</keyword>
<protein>
    <recommendedName>
        <fullName evidence="4">HTH marR-type domain-containing protein</fullName>
    </recommendedName>
</protein>
<dbReference type="InterPro" id="IPR036388">
    <property type="entry name" value="WH-like_DNA-bd_sf"/>
</dbReference>
<organism evidence="5 6">
    <name type="scientific">Blautia hydrogenotrophica (strain DSM 10507 / JCM 14656 / S5a33)</name>
    <name type="common">Ruminococcus hydrogenotrophicus</name>
    <dbReference type="NCBI Taxonomy" id="476272"/>
    <lineage>
        <taxon>Bacteria</taxon>
        <taxon>Bacillati</taxon>
        <taxon>Bacillota</taxon>
        <taxon>Clostridia</taxon>
        <taxon>Lachnospirales</taxon>
        <taxon>Lachnospiraceae</taxon>
        <taxon>Blautia</taxon>
    </lineage>
</organism>
<dbReference type="Gene3D" id="1.10.10.10">
    <property type="entry name" value="Winged helix-like DNA-binding domain superfamily/Winged helix DNA-binding domain"/>
    <property type="match status" value="1"/>
</dbReference>
<dbReference type="eggNOG" id="COG1846">
    <property type="taxonomic scope" value="Bacteria"/>
</dbReference>
<dbReference type="PROSITE" id="PS50995">
    <property type="entry name" value="HTH_MARR_2"/>
    <property type="match status" value="1"/>
</dbReference>
<dbReference type="PANTHER" id="PTHR42756:SF1">
    <property type="entry name" value="TRANSCRIPTIONAL REPRESSOR OF EMRAB OPERON"/>
    <property type="match status" value="1"/>
</dbReference>
<gene>
    <name evidence="5" type="ORF">RUMHYD_02718</name>
</gene>
<dbReference type="InterPro" id="IPR036390">
    <property type="entry name" value="WH_DNA-bd_sf"/>
</dbReference>
<evidence type="ECO:0000256" key="3">
    <source>
        <dbReference type="ARBA" id="ARBA00023163"/>
    </source>
</evidence>
<dbReference type="GO" id="GO:0003677">
    <property type="term" value="F:DNA binding"/>
    <property type="evidence" value="ECO:0007669"/>
    <property type="project" value="UniProtKB-KW"/>
</dbReference>
<evidence type="ECO:0000256" key="2">
    <source>
        <dbReference type="ARBA" id="ARBA00023125"/>
    </source>
</evidence>
<sequence>MRQEEKIEIQELLMGVSHAYFVKIYHQLKQIGIHPGQLPIIKLLDFHDGLSQKEIAGKLFLSAPTVTMSIRRMEKANMVSRRQDEKDQRISRIYLTEEGRASAAKIAALQEENEKMLRRGFSEAEIYLFKRFCEQIKENIKELERGYKLDV</sequence>
<evidence type="ECO:0000313" key="6">
    <source>
        <dbReference type="Proteomes" id="UP000003100"/>
    </source>
</evidence>
<proteinExistence type="predicted"/>
<dbReference type="PRINTS" id="PR00598">
    <property type="entry name" value="HTHMARR"/>
</dbReference>
<dbReference type="Pfam" id="PF01047">
    <property type="entry name" value="MarR"/>
    <property type="match status" value="1"/>
</dbReference>
<dbReference type="InterPro" id="IPR000835">
    <property type="entry name" value="HTH_MarR-typ"/>
</dbReference>
<feature type="domain" description="HTH marR-type" evidence="4">
    <location>
        <begin position="6"/>
        <end position="138"/>
    </location>
</feature>
<dbReference type="EMBL" id="ACBZ01000149">
    <property type="protein sequence ID" value="EEG48398.1"/>
    <property type="molecule type" value="Genomic_DNA"/>
</dbReference>
<dbReference type="GeneID" id="86822708"/>
<reference evidence="5 6" key="1">
    <citation type="submission" date="2009-01" db="EMBL/GenBank/DDBJ databases">
        <authorList>
            <person name="Fulton L."/>
            <person name="Clifton S."/>
            <person name="Fulton B."/>
            <person name="Xu J."/>
            <person name="Minx P."/>
            <person name="Pepin K.H."/>
            <person name="Johnson M."/>
            <person name="Bhonagiri V."/>
            <person name="Nash W.E."/>
            <person name="Mardis E.R."/>
            <person name="Wilson R.K."/>
        </authorList>
    </citation>
    <scope>NUCLEOTIDE SEQUENCE [LARGE SCALE GENOMIC DNA]</scope>
    <source>
        <strain evidence="6">DSM 10507 / JCM 14656 / S5a33</strain>
    </source>
</reference>
<dbReference type="HOGENOM" id="CLU_083287_18_7_9"/>
<reference evidence="5 6" key="2">
    <citation type="submission" date="2009-02" db="EMBL/GenBank/DDBJ databases">
        <title>Draft genome sequence of Blautia hydrogenotrophica DSM 10507 (Ruminococcus hydrogenotrophicus DSM 10507).</title>
        <authorList>
            <person name="Sudarsanam P."/>
            <person name="Ley R."/>
            <person name="Guruge J."/>
            <person name="Turnbaugh P.J."/>
            <person name="Mahowald M."/>
            <person name="Liep D."/>
            <person name="Gordon J."/>
        </authorList>
    </citation>
    <scope>NUCLEOTIDE SEQUENCE [LARGE SCALE GENOMIC DNA]</scope>
    <source>
        <strain evidence="6">DSM 10507 / JCM 14656 / S5a33</strain>
    </source>
</reference>
<evidence type="ECO:0000256" key="1">
    <source>
        <dbReference type="ARBA" id="ARBA00023015"/>
    </source>
</evidence>
<dbReference type="PANTHER" id="PTHR42756">
    <property type="entry name" value="TRANSCRIPTIONAL REGULATOR, MARR"/>
    <property type="match status" value="1"/>
</dbReference>
<dbReference type="SUPFAM" id="SSF46785">
    <property type="entry name" value="Winged helix' DNA-binding domain"/>
    <property type="match status" value="1"/>
</dbReference>
<evidence type="ECO:0000313" key="5">
    <source>
        <dbReference type="EMBL" id="EEG48398.1"/>
    </source>
</evidence>